<evidence type="ECO:0000313" key="5">
    <source>
        <dbReference type="EMBL" id="MEQ2243861.1"/>
    </source>
</evidence>
<evidence type="ECO:0000256" key="2">
    <source>
        <dbReference type="ARBA" id="ARBA00023254"/>
    </source>
</evidence>
<evidence type="ECO:0000256" key="1">
    <source>
        <dbReference type="ARBA" id="ARBA00023125"/>
    </source>
</evidence>
<comment type="caution">
    <text evidence="5">The sequence shown here is derived from an EMBL/GenBank/DDBJ whole genome shotgun (WGS) entry which is preliminary data.</text>
</comment>
<dbReference type="Proteomes" id="UP001482620">
    <property type="component" value="Unassembled WGS sequence"/>
</dbReference>
<gene>
    <name evidence="5" type="ORF">ILYODFUR_011154</name>
</gene>
<evidence type="ECO:0000256" key="3">
    <source>
        <dbReference type="ARBA" id="ARBA00038329"/>
    </source>
</evidence>
<keyword evidence="1" id="KW-0238">DNA-binding</keyword>
<dbReference type="InterPro" id="IPR012340">
    <property type="entry name" value="NA-bd_OB-fold"/>
</dbReference>
<dbReference type="Pfam" id="PF24903">
    <property type="entry name" value="OB_MEIOB_N"/>
    <property type="match status" value="1"/>
</dbReference>
<dbReference type="PANTHER" id="PTHR21166:SF2">
    <property type="entry name" value="CELL DIVISION CONTROL PROTEIN 24 OB DOMAIN-CONTAINING PROTEIN-RELATED"/>
    <property type="match status" value="1"/>
</dbReference>
<organism evidence="5 6">
    <name type="scientific">Ilyodon furcidens</name>
    <name type="common">goldbreast splitfin</name>
    <dbReference type="NCBI Taxonomy" id="33524"/>
    <lineage>
        <taxon>Eukaryota</taxon>
        <taxon>Metazoa</taxon>
        <taxon>Chordata</taxon>
        <taxon>Craniata</taxon>
        <taxon>Vertebrata</taxon>
        <taxon>Euteleostomi</taxon>
        <taxon>Actinopterygii</taxon>
        <taxon>Neopterygii</taxon>
        <taxon>Teleostei</taxon>
        <taxon>Neoteleostei</taxon>
        <taxon>Acanthomorphata</taxon>
        <taxon>Ovalentaria</taxon>
        <taxon>Atherinomorphae</taxon>
        <taxon>Cyprinodontiformes</taxon>
        <taxon>Goodeidae</taxon>
        <taxon>Ilyodon</taxon>
    </lineage>
</organism>
<reference evidence="5 6" key="1">
    <citation type="submission" date="2021-06" db="EMBL/GenBank/DDBJ databases">
        <authorList>
            <person name="Palmer J.M."/>
        </authorList>
    </citation>
    <scope>NUCLEOTIDE SEQUENCE [LARGE SCALE GENOMIC DNA]</scope>
    <source>
        <strain evidence="6">if_2019</strain>
        <tissue evidence="5">Muscle</tissue>
    </source>
</reference>
<keyword evidence="6" id="KW-1185">Reference proteome</keyword>
<evidence type="ECO:0000313" key="6">
    <source>
        <dbReference type="Proteomes" id="UP001482620"/>
    </source>
</evidence>
<evidence type="ECO:0000259" key="4">
    <source>
        <dbReference type="Pfam" id="PF24903"/>
    </source>
</evidence>
<dbReference type="PANTHER" id="PTHR21166">
    <property type="entry name" value="CELL DIVISION CONTROL PROTEIN 24 OB DOMAIN-CONTAINING PROTEIN-RELATED"/>
    <property type="match status" value="1"/>
</dbReference>
<proteinExistence type="inferred from homology"/>
<comment type="similarity">
    <text evidence="3">Belongs to the MEIOB family.</text>
</comment>
<protein>
    <recommendedName>
        <fullName evidence="4">MEIOB-like N-terminal domain-containing protein</fullName>
    </recommendedName>
</protein>
<accession>A0ABV0UHY9</accession>
<sequence>MAAQSFISISELHPNFSHPKVLGVIIGKTDVRSFPDRKNIEIERFTFGFTIRDSPDFFINVSAWGNDTYVNGLAASFSIGDCVTIENPLVSTKDPEKGDRFCPKTPSHYRLLVTETHSQVCLCAEVDTIDRLLPLIHLPVKDSRDFYSLGDIVANGQKLDGTVINILAAVKLIGETKQFITSDGRRGQRLEVKLFDDSVSSFPLIGWDREAIQLLQTLVPRETVLFIADIKMSFDSFRSSMVATVNSKSIITVNPDTREASLLFSYAKEMSESGALDQDEAPEDLPVESITDVYTVNQLKDRAKEHPEPFFGVTYSFISKLDLDSSVSKVIKTRCARCKFLVLEDIMQVCTNQLCPGREQPLSAATGFDLLVDFTDHTGTLQACSLRGPVAERTLGCTTEEFTSLTDDQRTALRWRFLLERCKIHVKILPSTRMKSGIRGVILACSLADPGEAELQVEVHVSDGRFTETSGQERQQKSSPF</sequence>
<keyword evidence="2" id="KW-0469">Meiosis</keyword>
<dbReference type="EMBL" id="JAHRIQ010070347">
    <property type="protein sequence ID" value="MEQ2243861.1"/>
    <property type="molecule type" value="Genomic_DNA"/>
</dbReference>
<dbReference type="SUPFAM" id="SSF50249">
    <property type="entry name" value="Nucleic acid-binding proteins"/>
    <property type="match status" value="2"/>
</dbReference>
<dbReference type="InterPro" id="IPR056880">
    <property type="entry name" value="OB_MEIOB_N"/>
</dbReference>
<name>A0ABV0UHY9_9TELE</name>
<dbReference type="Gene3D" id="2.40.50.140">
    <property type="entry name" value="Nucleic acid-binding proteins"/>
    <property type="match status" value="2"/>
</dbReference>
<dbReference type="InterPro" id="IPR052469">
    <property type="entry name" value="MEIOB"/>
</dbReference>
<feature type="domain" description="MEIOB-like N-terminal" evidence="4">
    <location>
        <begin position="3"/>
        <end position="141"/>
    </location>
</feature>